<gene>
    <name evidence="1" type="ORF">BpHYR1_007643</name>
</gene>
<keyword evidence="2" id="KW-1185">Reference proteome</keyword>
<name>A0A3M7RXA0_BRAPC</name>
<proteinExistence type="predicted"/>
<evidence type="ECO:0000313" key="2">
    <source>
        <dbReference type="Proteomes" id="UP000276133"/>
    </source>
</evidence>
<dbReference type="AlphaFoldDB" id="A0A3M7RXA0"/>
<protein>
    <submittedName>
        <fullName evidence="1">Uncharacterized protein</fullName>
    </submittedName>
</protein>
<dbReference type="EMBL" id="REGN01002421">
    <property type="protein sequence ID" value="RNA28203.1"/>
    <property type="molecule type" value="Genomic_DNA"/>
</dbReference>
<comment type="caution">
    <text evidence="1">The sequence shown here is derived from an EMBL/GenBank/DDBJ whole genome shotgun (WGS) entry which is preliminary data.</text>
</comment>
<dbReference type="Proteomes" id="UP000276133">
    <property type="component" value="Unassembled WGS sequence"/>
</dbReference>
<evidence type="ECO:0000313" key="1">
    <source>
        <dbReference type="EMBL" id="RNA28203.1"/>
    </source>
</evidence>
<dbReference type="OrthoDB" id="6782222at2759"/>
<organism evidence="1 2">
    <name type="scientific">Brachionus plicatilis</name>
    <name type="common">Marine rotifer</name>
    <name type="synonym">Brachionus muelleri</name>
    <dbReference type="NCBI Taxonomy" id="10195"/>
    <lineage>
        <taxon>Eukaryota</taxon>
        <taxon>Metazoa</taxon>
        <taxon>Spiralia</taxon>
        <taxon>Gnathifera</taxon>
        <taxon>Rotifera</taxon>
        <taxon>Eurotatoria</taxon>
        <taxon>Monogononta</taxon>
        <taxon>Pseudotrocha</taxon>
        <taxon>Ploima</taxon>
        <taxon>Brachionidae</taxon>
        <taxon>Brachionus</taxon>
    </lineage>
</organism>
<reference evidence="1 2" key="1">
    <citation type="journal article" date="2018" name="Sci. Rep.">
        <title>Genomic signatures of local adaptation to the degree of environmental predictability in rotifers.</title>
        <authorList>
            <person name="Franch-Gras L."/>
            <person name="Hahn C."/>
            <person name="Garcia-Roger E.M."/>
            <person name="Carmona M.J."/>
            <person name="Serra M."/>
            <person name="Gomez A."/>
        </authorList>
    </citation>
    <scope>NUCLEOTIDE SEQUENCE [LARGE SCALE GENOMIC DNA]</scope>
    <source>
        <strain evidence="1">HYR1</strain>
    </source>
</reference>
<sequence length="143" mass="16919">MVKQLCLIRKYMPAKTLQNTKQKFKSFAQIDELIFSQTEFLNFTHRHLDIDRKVRKVLTIGSIDHPKDEVEDFVSREKKMENCLIQLESAFDSVSVGFSNYIKFGKDRLTRLVTDHKNSKKFFPLLIEVGKVQEKYRNQQFKA</sequence>
<accession>A0A3M7RXA0</accession>